<sequence length="253" mass="25755">MSGLLAGKVGFVTGAANGIGRGIASVLAEEGAHVIVSDLASAEAEGEAVVAGIRDKGGSARFLAVDVTSLDDIDALIDTTRAINGRIDFAVNNAGIGPKGTIAESEDKTWDLANDINLKSVFRIMRATIRVMREQASGGIVNISSVAGVTGLPTAGIYSATKHAIIGLTRTAAAENGDAGIRVNAILPNAIKSKLLDGSSEAFLKAITEPQAIRRLGEPEEVGAAVAFLLSDKASFITGVSLPVDGGYLATNG</sequence>
<organism evidence="3 4">
    <name type="scientific">Ectorhizobium quercum</name>
    <dbReference type="NCBI Taxonomy" id="2965071"/>
    <lineage>
        <taxon>Bacteria</taxon>
        <taxon>Pseudomonadati</taxon>
        <taxon>Pseudomonadota</taxon>
        <taxon>Alphaproteobacteria</taxon>
        <taxon>Hyphomicrobiales</taxon>
        <taxon>Rhizobiaceae</taxon>
        <taxon>Ectorhizobium</taxon>
    </lineage>
</organism>
<dbReference type="GO" id="GO:0032787">
    <property type="term" value="P:monocarboxylic acid metabolic process"/>
    <property type="evidence" value="ECO:0007669"/>
    <property type="project" value="UniProtKB-ARBA"/>
</dbReference>
<dbReference type="InterPro" id="IPR050259">
    <property type="entry name" value="SDR"/>
</dbReference>
<dbReference type="PRINTS" id="PR00081">
    <property type="entry name" value="GDHRDH"/>
</dbReference>
<dbReference type="Gene3D" id="3.40.50.720">
    <property type="entry name" value="NAD(P)-binding Rossmann-like Domain"/>
    <property type="match status" value="1"/>
</dbReference>
<dbReference type="PANTHER" id="PTHR42879:SF2">
    <property type="entry name" value="3-OXOACYL-[ACYL-CARRIER-PROTEIN] REDUCTASE FABG"/>
    <property type="match status" value="1"/>
</dbReference>
<evidence type="ECO:0000313" key="3">
    <source>
        <dbReference type="EMBL" id="MCX8996982.1"/>
    </source>
</evidence>
<keyword evidence="2" id="KW-0560">Oxidoreductase</keyword>
<dbReference type="GO" id="GO:0016491">
    <property type="term" value="F:oxidoreductase activity"/>
    <property type="evidence" value="ECO:0007669"/>
    <property type="project" value="UniProtKB-KW"/>
</dbReference>
<dbReference type="InterPro" id="IPR020904">
    <property type="entry name" value="Sc_DH/Rdtase_CS"/>
</dbReference>
<comment type="caution">
    <text evidence="3">The sequence shown here is derived from an EMBL/GenBank/DDBJ whole genome shotgun (WGS) entry which is preliminary data.</text>
</comment>
<dbReference type="RefSeq" id="WP_306410752.1">
    <property type="nucleotide sequence ID" value="NZ_JANFPI010000002.1"/>
</dbReference>
<gene>
    <name evidence="3" type="ORF">NOF55_07670</name>
</gene>
<evidence type="ECO:0000256" key="1">
    <source>
        <dbReference type="ARBA" id="ARBA00006484"/>
    </source>
</evidence>
<evidence type="ECO:0000313" key="4">
    <source>
        <dbReference type="Proteomes" id="UP001208771"/>
    </source>
</evidence>
<dbReference type="AlphaFoldDB" id="A0AAE3SUE3"/>
<dbReference type="Pfam" id="PF13561">
    <property type="entry name" value="adh_short_C2"/>
    <property type="match status" value="1"/>
</dbReference>
<dbReference type="PROSITE" id="PS00061">
    <property type="entry name" value="ADH_SHORT"/>
    <property type="match status" value="1"/>
</dbReference>
<dbReference type="Proteomes" id="UP001208771">
    <property type="component" value="Unassembled WGS sequence"/>
</dbReference>
<dbReference type="EMBL" id="JANFPI010000002">
    <property type="protein sequence ID" value="MCX8996982.1"/>
    <property type="molecule type" value="Genomic_DNA"/>
</dbReference>
<accession>A0AAE3SUE3</accession>
<dbReference type="PANTHER" id="PTHR42879">
    <property type="entry name" value="3-OXOACYL-(ACYL-CARRIER-PROTEIN) REDUCTASE"/>
    <property type="match status" value="1"/>
</dbReference>
<dbReference type="SUPFAM" id="SSF51735">
    <property type="entry name" value="NAD(P)-binding Rossmann-fold domains"/>
    <property type="match status" value="1"/>
</dbReference>
<keyword evidence="4" id="KW-1185">Reference proteome</keyword>
<name>A0AAE3SUE3_9HYPH</name>
<evidence type="ECO:0000256" key="2">
    <source>
        <dbReference type="ARBA" id="ARBA00023002"/>
    </source>
</evidence>
<proteinExistence type="inferred from homology"/>
<dbReference type="CDD" id="cd05233">
    <property type="entry name" value="SDR_c"/>
    <property type="match status" value="1"/>
</dbReference>
<dbReference type="InterPro" id="IPR036291">
    <property type="entry name" value="NAD(P)-bd_dom_sf"/>
</dbReference>
<dbReference type="InterPro" id="IPR002347">
    <property type="entry name" value="SDR_fam"/>
</dbReference>
<protein>
    <submittedName>
        <fullName evidence="3">SDR family oxidoreductase</fullName>
    </submittedName>
</protein>
<dbReference type="FunFam" id="3.40.50.720:FF:000084">
    <property type="entry name" value="Short-chain dehydrogenase reductase"/>
    <property type="match status" value="1"/>
</dbReference>
<reference evidence="3" key="1">
    <citation type="submission" date="2022-07" db="EMBL/GenBank/DDBJ databases">
        <title>Ectorhizobium quercum gen.nov., sp. nov.</title>
        <authorList>
            <person name="Ma T."/>
            <person name="Li Y."/>
        </authorList>
    </citation>
    <scope>NUCLEOTIDE SEQUENCE</scope>
    <source>
        <strain evidence="3">BDR2-2</strain>
    </source>
</reference>
<comment type="similarity">
    <text evidence="1">Belongs to the short-chain dehydrogenases/reductases (SDR) family.</text>
</comment>
<dbReference type="PRINTS" id="PR00080">
    <property type="entry name" value="SDRFAMILY"/>
</dbReference>